<sequence length="206" mass="23539">MEQLFQCPMCIFICSTPNEWLCHLRNAAHEQAFSVSCCFEDCSHNSPFATFAGLKSHVYRAHLKSDEVPQEDDSDICTRGNEDTLDYDAHTVLDESMLDADINHLLEVDSQQTKRESALFIMRLREVKRLSQSSVNDVICGCRTLFSHTMTRLHASIRQRLAETGSDADVTDIFEEIEDPFLGLDTTFLQEKYINKEFNVLVSAYI</sequence>
<accession>A0A1X7TFD3</accession>
<evidence type="ECO:0000313" key="1">
    <source>
        <dbReference type="EnsemblMetazoa" id="Aqu2.1.13373_001"/>
    </source>
</evidence>
<dbReference type="InParanoid" id="A0A1X7TFD3"/>
<proteinExistence type="predicted"/>
<protein>
    <submittedName>
        <fullName evidence="1">Uncharacterized protein</fullName>
    </submittedName>
</protein>
<dbReference type="OrthoDB" id="10034966at2759"/>
<name>A0A1X7TFD3_AMPQE</name>
<dbReference type="EnsemblMetazoa" id="Aqu2.1.13373_001">
    <property type="protein sequence ID" value="Aqu2.1.13373_001"/>
    <property type="gene ID" value="Aqu2.1.13373"/>
</dbReference>
<organism evidence="1">
    <name type="scientific">Amphimedon queenslandica</name>
    <name type="common">Sponge</name>
    <dbReference type="NCBI Taxonomy" id="400682"/>
    <lineage>
        <taxon>Eukaryota</taxon>
        <taxon>Metazoa</taxon>
        <taxon>Porifera</taxon>
        <taxon>Demospongiae</taxon>
        <taxon>Heteroscleromorpha</taxon>
        <taxon>Haplosclerida</taxon>
        <taxon>Niphatidae</taxon>
        <taxon>Amphimedon</taxon>
    </lineage>
</organism>
<reference evidence="1" key="1">
    <citation type="submission" date="2017-05" db="UniProtKB">
        <authorList>
            <consortium name="EnsemblMetazoa"/>
        </authorList>
    </citation>
    <scope>IDENTIFICATION</scope>
</reference>
<dbReference type="AlphaFoldDB" id="A0A1X7TFD3"/>